<comment type="caution">
    <text evidence="1">The sequence shown here is derived from an EMBL/GenBank/DDBJ whole genome shotgun (WGS) entry which is preliminary data.</text>
</comment>
<evidence type="ECO:0000313" key="2">
    <source>
        <dbReference type="Proteomes" id="UP000305778"/>
    </source>
</evidence>
<dbReference type="Proteomes" id="UP000305778">
    <property type="component" value="Unassembled WGS sequence"/>
</dbReference>
<sequence>MRISTPVRTGTVTGRSYSPADDSHGVVFQLDGGAEGDDSLISAESPYLHRLCTPCDTVGDDSLPARGTLCGFCAAQEDDTGRFPNPLQTVRIVRLSG</sequence>
<gene>
    <name evidence="1" type="ORF">FCI23_51330</name>
</gene>
<evidence type="ECO:0000313" key="1">
    <source>
        <dbReference type="EMBL" id="TJZ96251.1"/>
    </source>
</evidence>
<accession>A0A4U0RKI6</accession>
<organism evidence="1 2">
    <name type="scientific">Actinacidiphila oryziradicis</name>
    <dbReference type="NCBI Taxonomy" id="2571141"/>
    <lineage>
        <taxon>Bacteria</taxon>
        <taxon>Bacillati</taxon>
        <taxon>Actinomycetota</taxon>
        <taxon>Actinomycetes</taxon>
        <taxon>Kitasatosporales</taxon>
        <taxon>Streptomycetaceae</taxon>
        <taxon>Actinacidiphila</taxon>
    </lineage>
</organism>
<name>A0A4U0RKI6_9ACTN</name>
<reference evidence="1 2" key="1">
    <citation type="submission" date="2019-04" db="EMBL/GenBank/DDBJ databases">
        <title>Streptomyces oryziradicis sp. nov., a novel actinomycete isolated from rhizosphere soil of rice (Oryza sativa L.).</title>
        <authorList>
            <person name="Li C."/>
        </authorList>
    </citation>
    <scope>NUCLEOTIDE SEQUENCE [LARGE SCALE GENOMIC DNA]</scope>
    <source>
        <strain evidence="1 2">NEAU-C40</strain>
    </source>
</reference>
<protein>
    <submittedName>
        <fullName evidence="1">Uncharacterized protein</fullName>
    </submittedName>
</protein>
<keyword evidence="2" id="KW-1185">Reference proteome</keyword>
<proteinExistence type="predicted"/>
<dbReference type="EMBL" id="SUMC01000166">
    <property type="protein sequence ID" value="TJZ96251.1"/>
    <property type="molecule type" value="Genomic_DNA"/>
</dbReference>
<dbReference type="RefSeq" id="WP_136730825.1">
    <property type="nucleotide sequence ID" value="NZ_SUMC01000166.1"/>
</dbReference>
<dbReference type="AlphaFoldDB" id="A0A4U0RKI6"/>